<reference evidence="2 4" key="1">
    <citation type="submission" date="2016-12" db="EMBL/GenBank/DDBJ databases">
        <title>Draft genome sequence of Roseomonas mucosa strain AU37, isolated from a peripheral intravenous catheter.</title>
        <authorList>
            <person name="Choudhury M.A."/>
            <person name="Sidjabat H.E."/>
            <person name="Wailan A.M."/>
            <person name="Zhang L."/>
            <person name="Marsh N.M."/>
            <person name="Rickard C.M."/>
            <person name="Davies M."/>
            <person name="Mcmillan D.J."/>
        </authorList>
    </citation>
    <scope>NUCLEOTIDE SEQUENCE [LARGE SCALE GENOMIC DNA]</scope>
    <source>
        <strain evidence="2 4">SAVE376</strain>
    </source>
</reference>
<dbReference type="EMBL" id="LLWF02000076">
    <property type="protein sequence ID" value="ONH82025.1"/>
    <property type="molecule type" value="Genomic_DNA"/>
</dbReference>
<evidence type="ECO:0000313" key="2">
    <source>
        <dbReference type="EMBL" id="ONH82025.1"/>
    </source>
</evidence>
<dbReference type="EC" id="4.2.1.47" evidence="3"/>
<dbReference type="Proteomes" id="UP000254919">
    <property type="component" value="Unassembled WGS sequence"/>
</dbReference>
<dbReference type="Gene3D" id="3.40.50.720">
    <property type="entry name" value="NAD(P)-binding Rossmann-like Domain"/>
    <property type="match status" value="1"/>
</dbReference>
<evidence type="ECO:0000313" key="3">
    <source>
        <dbReference type="EMBL" id="SUE39001.1"/>
    </source>
</evidence>
<dbReference type="PANTHER" id="PTHR43000">
    <property type="entry name" value="DTDP-D-GLUCOSE 4,6-DEHYDRATASE-RELATED"/>
    <property type="match status" value="1"/>
</dbReference>
<dbReference type="SUPFAM" id="SSF51735">
    <property type="entry name" value="NAD(P)-binding Rossmann-fold domains"/>
    <property type="match status" value="1"/>
</dbReference>
<dbReference type="InterPro" id="IPR016040">
    <property type="entry name" value="NAD(P)-bd_dom"/>
</dbReference>
<dbReference type="STRING" id="207340.APZ41_016710"/>
<reference evidence="3 5" key="2">
    <citation type="submission" date="2018-06" db="EMBL/GenBank/DDBJ databases">
        <authorList>
            <consortium name="Pathogen Informatics"/>
            <person name="Doyle S."/>
        </authorList>
    </citation>
    <scope>NUCLEOTIDE SEQUENCE [LARGE SCALE GENOMIC DNA]</scope>
    <source>
        <strain evidence="3 5">NCTC13291</strain>
    </source>
</reference>
<dbReference type="InterPro" id="IPR036291">
    <property type="entry name" value="NAD(P)-bd_dom_sf"/>
</dbReference>
<dbReference type="GO" id="GO:0008446">
    <property type="term" value="F:GDP-mannose 4,6-dehydratase activity"/>
    <property type="evidence" value="ECO:0007669"/>
    <property type="project" value="UniProtKB-EC"/>
</dbReference>
<feature type="domain" description="NAD(P)-binding" evidence="1">
    <location>
        <begin position="19"/>
        <end position="319"/>
    </location>
</feature>
<name>A0A1S8D3L9_9PROT</name>
<dbReference type="RefSeq" id="WP_019462370.1">
    <property type="nucleotide sequence ID" value="NZ_AP031462.1"/>
</dbReference>
<dbReference type="Proteomes" id="UP000054844">
    <property type="component" value="Unassembled WGS sequence"/>
</dbReference>
<protein>
    <submittedName>
        <fullName evidence="3">GDP-mannose 4,6-dehydratase</fullName>
        <ecNumber evidence="3">4.2.1.47</ecNumber>
    </submittedName>
    <submittedName>
        <fullName evidence="2">NAD-dependent dehydratase</fullName>
    </submittedName>
</protein>
<evidence type="ECO:0000259" key="1">
    <source>
        <dbReference type="Pfam" id="PF16363"/>
    </source>
</evidence>
<proteinExistence type="predicted"/>
<keyword evidence="3" id="KW-0456">Lyase</keyword>
<dbReference type="Pfam" id="PF16363">
    <property type="entry name" value="GDP_Man_Dehyd"/>
    <property type="match status" value="1"/>
</dbReference>
<dbReference type="EMBL" id="UGVN01000001">
    <property type="protein sequence ID" value="SUE39001.1"/>
    <property type="molecule type" value="Genomic_DNA"/>
</dbReference>
<evidence type="ECO:0000313" key="4">
    <source>
        <dbReference type="Proteomes" id="UP000054844"/>
    </source>
</evidence>
<gene>
    <name evidence="3" type="primary">gmd</name>
    <name evidence="2" type="ORF">APZ41_016710</name>
    <name evidence="3" type="ORF">NCTC13291_01010</name>
</gene>
<sequence>MSGAVPEPVSPGRIPGRILVTGAGGFVGGHLLPVLRRHFPAARLIAASRDGGKHVPGADETLEMDLLGGDLAGRMREAAPDAVLHLAAQASVPVSFRDPRLTWRTNLDGTLALAEAVLEASPAARFVHVSSAEIYGLSFQAGVPLTEEALPRPANPYAASKAAADIAIGEMALRGLKAVRMRPFNQTGPGQSDGFVVGAFAHQVARIAAGKQEPVIRTGALDRWRDFLDVRDVCEGYALALAAELAPGTVINLATGAPRKVGDILEALLALAGVEARVEQEASRLRPTDVERTAGDIGAARRLLGWAPRIPWETTLADMLADWRTRVAMEG</sequence>
<dbReference type="Gene3D" id="3.90.25.10">
    <property type="entry name" value="UDP-galactose 4-epimerase, domain 1"/>
    <property type="match status" value="1"/>
</dbReference>
<dbReference type="AlphaFoldDB" id="A0A1S8D3L9"/>
<organism evidence="2 4">
    <name type="scientific">Roseomonas mucosa</name>
    <dbReference type="NCBI Taxonomy" id="207340"/>
    <lineage>
        <taxon>Bacteria</taxon>
        <taxon>Pseudomonadati</taxon>
        <taxon>Pseudomonadota</taxon>
        <taxon>Alphaproteobacteria</taxon>
        <taxon>Acetobacterales</taxon>
        <taxon>Roseomonadaceae</taxon>
        <taxon>Roseomonas</taxon>
    </lineage>
</organism>
<keyword evidence="4" id="KW-1185">Reference proteome</keyword>
<accession>A0A1S8D3L9</accession>
<evidence type="ECO:0000313" key="5">
    <source>
        <dbReference type="Proteomes" id="UP000254919"/>
    </source>
</evidence>
<dbReference type="GeneID" id="99632067"/>